<dbReference type="OrthoDB" id="9800962at2"/>
<sequence length="187" mass="20364">MIVMHIRPAATMQDIDDAYAIEQAGYPPEAAASREAFGFRFRTFGSYFFVAEEEGGIVGVANGVRLDDPDLADEGIKQAQGAQDDGAYFCLLTVVVDQQHRGRGVASALLAAVIAQAQSDRLHGIALMCEEPLIPFYERFGFCYIRRSASQHGSIVWHEMKLDLPRFPKAGSNGSESGPHSSPKASR</sequence>
<reference evidence="5 6" key="1">
    <citation type="submission" date="2017-03" db="EMBL/GenBank/DDBJ databases">
        <title>Isolation of Levoglucosan Utilizing Bacteria.</title>
        <authorList>
            <person name="Arya A.S."/>
        </authorList>
    </citation>
    <scope>NUCLEOTIDE SEQUENCE [LARGE SCALE GENOMIC DNA]</scope>
    <source>
        <strain evidence="5 6">MEC069</strain>
    </source>
</reference>
<dbReference type="InterPro" id="IPR051635">
    <property type="entry name" value="SNAT-like"/>
</dbReference>
<dbReference type="AlphaFoldDB" id="A0A4Y8Q9T2"/>
<accession>A0A4Y8Q9T2</accession>
<feature type="domain" description="N-acetyltransferase" evidence="4">
    <location>
        <begin position="4"/>
        <end position="165"/>
    </location>
</feature>
<protein>
    <recommendedName>
        <fullName evidence="4">N-acetyltransferase domain-containing protein</fullName>
    </recommendedName>
</protein>
<feature type="region of interest" description="Disordered" evidence="3">
    <location>
        <begin position="168"/>
        <end position="187"/>
    </location>
</feature>
<dbReference type="InterPro" id="IPR000182">
    <property type="entry name" value="GNAT_dom"/>
</dbReference>
<dbReference type="InterPro" id="IPR016181">
    <property type="entry name" value="Acyl_CoA_acyltransferase"/>
</dbReference>
<organism evidence="5 6">
    <name type="scientific">Paenibacillus athensensis</name>
    <dbReference type="NCBI Taxonomy" id="1967502"/>
    <lineage>
        <taxon>Bacteria</taxon>
        <taxon>Bacillati</taxon>
        <taxon>Bacillota</taxon>
        <taxon>Bacilli</taxon>
        <taxon>Bacillales</taxon>
        <taxon>Paenibacillaceae</taxon>
        <taxon>Paenibacillus</taxon>
    </lineage>
</organism>
<dbReference type="GO" id="GO:0008080">
    <property type="term" value="F:N-acetyltransferase activity"/>
    <property type="evidence" value="ECO:0007669"/>
    <property type="project" value="UniProtKB-ARBA"/>
</dbReference>
<evidence type="ECO:0000256" key="3">
    <source>
        <dbReference type="SAM" id="MobiDB-lite"/>
    </source>
</evidence>
<keyword evidence="1" id="KW-0808">Transferase</keyword>
<dbReference type="PROSITE" id="PS51186">
    <property type="entry name" value="GNAT"/>
    <property type="match status" value="1"/>
</dbReference>
<keyword evidence="6" id="KW-1185">Reference proteome</keyword>
<evidence type="ECO:0000313" key="6">
    <source>
        <dbReference type="Proteomes" id="UP000298246"/>
    </source>
</evidence>
<dbReference type="Gene3D" id="3.40.630.30">
    <property type="match status" value="1"/>
</dbReference>
<evidence type="ECO:0000259" key="4">
    <source>
        <dbReference type="PROSITE" id="PS51186"/>
    </source>
</evidence>
<keyword evidence="2" id="KW-0012">Acyltransferase</keyword>
<dbReference type="PANTHER" id="PTHR10908:SF0">
    <property type="entry name" value="SEROTONIN N-ACETYLTRANSFERASE"/>
    <property type="match status" value="1"/>
</dbReference>
<evidence type="ECO:0000313" key="5">
    <source>
        <dbReference type="EMBL" id="TFE91388.1"/>
    </source>
</evidence>
<dbReference type="PANTHER" id="PTHR10908">
    <property type="entry name" value="SEROTONIN N-ACETYLTRANSFERASE"/>
    <property type="match status" value="1"/>
</dbReference>
<evidence type="ECO:0000256" key="2">
    <source>
        <dbReference type="ARBA" id="ARBA00023315"/>
    </source>
</evidence>
<proteinExistence type="predicted"/>
<dbReference type="Proteomes" id="UP000298246">
    <property type="component" value="Unassembled WGS sequence"/>
</dbReference>
<dbReference type="CDD" id="cd04301">
    <property type="entry name" value="NAT_SF"/>
    <property type="match status" value="1"/>
</dbReference>
<name>A0A4Y8Q9T2_9BACL</name>
<feature type="compositionally biased region" description="Polar residues" evidence="3">
    <location>
        <begin position="172"/>
        <end position="187"/>
    </location>
</feature>
<gene>
    <name evidence="5" type="ORF">B5M42_02805</name>
</gene>
<comment type="caution">
    <text evidence="5">The sequence shown here is derived from an EMBL/GenBank/DDBJ whole genome shotgun (WGS) entry which is preliminary data.</text>
</comment>
<dbReference type="Pfam" id="PF00583">
    <property type="entry name" value="Acetyltransf_1"/>
    <property type="match status" value="1"/>
</dbReference>
<dbReference type="EMBL" id="MYFO01000002">
    <property type="protein sequence ID" value="TFE91388.1"/>
    <property type="molecule type" value="Genomic_DNA"/>
</dbReference>
<evidence type="ECO:0000256" key="1">
    <source>
        <dbReference type="ARBA" id="ARBA00022679"/>
    </source>
</evidence>
<dbReference type="SUPFAM" id="SSF55729">
    <property type="entry name" value="Acyl-CoA N-acyltransferases (Nat)"/>
    <property type="match status" value="1"/>
</dbReference>